<dbReference type="Proteomes" id="UP000286341">
    <property type="component" value="Unassembled WGS sequence"/>
</dbReference>
<reference evidence="5 9" key="2">
    <citation type="submission" date="2019-08" db="EMBL/GenBank/DDBJ databases">
        <authorList>
            <person name="Duncan S."/>
            <person name="Walker A."/>
        </authorList>
    </citation>
    <scope>NUCLEOTIDE SEQUENCE [LARGE SCALE GENOMIC DNA]</scope>
    <source>
        <strain evidence="5 9">L2-21</strain>
    </source>
</reference>
<keyword evidence="1" id="KW-1133">Transmembrane helix</keyword>
<reference evidence="6 7" key="1">
    <citation type="submission" date="2018-08" db="EMBL/GenBank/DDBJ databases">
        <title>A genome reference for cultivated species of the human gut microbiota.</title>
        <authorList>
            <person name="Zou Y."/>
            <person name="Xue W."/>
            <person name="Luo G."/>
        </authorList>
    </citation>
    <scope>NUCLEOTIDE SEQUENCE [LARGE SCALE GENOMIC DNA]</scope>
    <source>
        <strain evidence="4 7">AM42-17AT</strain>
        <strain evidence="3 8">AM44-1AT</strain>
        <strain evidence="2 6">OM05-6AA</strain>
    </source>
</reference>
<dbReference type="RefSeq" id="WP_012743624.1">
    <property type="nucleotide sequence ID" value="NZ_CP092643.1"/>
</dbReference>
<dbReference type="Proteomes" id="UP000324325">
    <property type="component" value="Unassembled WGS sequence"/>
</dbReference>
<feature type="transmembrane region" description="Helical" evidence="1">
    <location>
        <begin position="222"/>
        <end position="240"/>
    </location>
</feature>
<dbReference type="EMBL" id="QSFZ01000002">
    <property type="protein sequence ID" value="RHA93954.1"/>
    <property type="molecule type" value="Genomic_DNA"/>
</dbReference>
<dbReference type="Proteomes" id="UP000286220">
    <property type="component" value="Unassembled WGS sequence"/>
</dbReference>
<evidence type="ECO:0000313" key="3">
    <source>
        <dbReference type="EMBL" id="RHA16227.1"/>
    </source>
</evidence>
<gene>
    <name evidence="4" type="ORF">DW912_02735</name>
    <name evidence="3" type="ORF">DW948_02590</name>
    <name evidence="2" type="ORF">DXB72_11685</name>
    <name evidence="5" type="ORF">FYL37_10705</name>
</gene>
<dbReference type="EMBL" id="QSUG01000012">
    <property type="protein sequence ID" value="RGN21724.1"/>
    <property type="molecule type" value="Genomic_DNA"/>
</dbReference>
<evidence type="ECO:0000313" key="6">
    <source>
        <dbReference type="Proteomes" id="UP000260970"/>
    </source>
</evidence>
<evidence type="ECO:0000256" key="1">
    <source>
        <dbReference type="SAM" id="Phobius"/>
    </source>
</evidence>
<organism evidence="2 6">
    <name type="scientific">Agathobacter rectalis</name>
    <dbReference type="NCBI Taxonomy" id="39491"/>
    <lineage>
        <taxon>Bacteria</taxon>
        <taxon>Bacillati</taxon>
        <taxon>Bacillota</taxon>
        <taxon>Clostridia</taxon>
        <taxon>Lachnospirales</taxon>
        <taxon>Lachnospiraceae</taxon>
        <taxon>Agathobacter</taxon>
    </lineage>
</organism>
<evidence type="ECO:0000313" key="9">
    <source>
        <dbReference type="Proteomes" id="UP000324325"/>
    </source>
</evidence>
<reference evidence="5 9" key="3">
    <citation type="submission" date="2019-09" db="EMBL/GenBank/DDBJ databases">
        <title>Strain-level analysis of Eubacterium rectale using genomes from metagenomes.</title>
        <authorList>
            <person name="Karcher N."/>
            <person name="Segata N."/>
        </authorList>
    </citation>
    <scope>NUCLEOTIDE SEQUENCE [LARGE SCALE GENOMIC DNA]</scope>
    <source>
        <strain evidence="5 9">L2-21</strain>
    </source>
</reference>
<dbReference type="GeneID" id="86989574"/>
<feature type="transmembrane region" description="Helical" evidence="1">
    <location>
        <begin position="50"/>
        <end position="75"/>
    </location>
</feature>
<comment type="caution">
    <text evidence="2">The sequence shown here is derived from an EMBL/GenBank/DDBJ whole genome shotgun (WGS) entry which is preliminary data.</text>
</comment>
<accession>A0A395ZJ66</accession>
<protein>
    <submittedName>
        <fullName evidence="2">ABC transporter permease</fullName>
    </submittedName>
</protein>
<keyword evidence="1" id="KW-0812">Transmembrane</keyword>
<dbReference type="Proteomes" id="UP000260970">
    <property type="component" value="Unassembled WGS sequence"/>
</dbReference>
<name>A0A395ZJ66_9FIRM</name>
<dbReference type="EMBL" id="QSFB01000002">
    <property type="protein sequence ID" value="RHA16227.1"/>
    <property type="molecule type" value="Genomic_DNA"/>
</dbReference>
<proteinExistence type="predicted"/>
<evidence type="ECO:0000313" key="5">
    <source>
        <dbReference type="EMBL" id="TYL56974.1"/>
    </source>
</evidence>
<sequence length="251" mass="28394">MIIDLKMCMSRSFHSKKSYLCIIGMIAALYINGLGAIIQQKESASFNDIVAVSISSGFIILYYILSVFGGGLNLCQDLQSGYIKFIIAKTKKKDYIKAELISAFIWGSISALLSIIVFGVLIIFSLIILGYMPRNGIIGDWAYFTENVWTGLIFSLLCGTLSCLAVTVTIFIPNIFVGTAAPILILYMVMTLLNKWCSNIYLLPSCVYFAFTHIFDNMLYHWLYAICYSGCIVFIMYKLCYWKMKRRIQNV</sequence>
<feature type="transmembrane region" description="Helical" evidence="1">
    <location>
        <begin position="149"/>
        <end position="172"/>
    </location>
</feature>
<evidence type="ECO:0000313" key="8">
    <source>
        <dbReference type="Proteomes" id="UP000286341"/>
    </source>
</evidence>
<dbReference type="AlphaFoldDB" id="A0A395ZJ66"/>
<feature type="transmembrane region" description="Helical" evidence="1">
    <location>
        <begin position="96"/>
        <end position="129"/>
    </location>
</feature>
<dbReference type="EMBL" id="VSTG01000014">
    <property type="protein sequence ID" value="TYL56974.1"/>
    <property type="molecule type" value="Genomic_DNA"/>
</dbReference>
<evidence type="ECO:0000313" key="2">
    <source>
        <dbReference type="EMBL" id="RGN21724.1"/>
    </source>
</evidence>
<feature type="transmembrane region" description="Helical" evidence="1">
    <location>
        <begin position="20"/>
        <end position="38"/>
    </location>
</feature>
<evidence type="ECO:0000313" key="4">
    <source>
        <dbReference type="EMBL" id="RHA93954.1"/>
    </source>
</evidence>
<evidence type="ECO:0000313" key="7">
    <source>
        <dbReference type="Proteomes" id="UP000286220"/>
    </source>
</evidence>
<keyword evidence="1" id="KW-0472">Membrane</keyword>